<keyword evidence="2" id="KW-1185">Reference proteome</keyword>
<protein>
    <submittedName>
        <fullName evidence="1">Uncharacterized protein</fullName>
    </submittedName>
</protein>
<evidence type="ECO:0000313" key="1">
    <source>
        <dbReference type="EMBL" id="RUS91002.1"/>
    </source>
</evidence>
<gene>
    <name evidence="1" type="ORF">EGW08_001219</name>
</gene>
<evidence type="ECO:0000313" key="2">
    <source>
        <dbReference type="Proteomes" id="UP000271974"/>
    </source>
</evidence>
<accession>A0A3S1BT84</accession>
<proteinExistence type="predicted"/>
<organism evidence="1 2">
    <name type="scientific">Elysia chlorotica</name>
    <name type="common">Eastern emerald elysia</name>
    <name type="synonym">Sea slug</name>
    <dbReference type="NCBI Taxonomy" id="188477"/>
    <lineage>
        <taxon>Eukaryota</taxon>
        <taxon>Metazoa</taxon>
        <taxon>Spiralia</taxon>
        <taxon>Lophotrochozoa</taxon>
        <taxon>Mollusca</taxon>
        <taxon>Gastropoda</taxon>
        <taxon>Heterobranchia</taxon>
        <taxon>Euthyneura</taxon>
        <taxon>Panpulmonata</taxon>
        <taxon>Sacoglossa</taxon>
        <taxon>Placobranchoidea</taxon>
        <taxon>Plakobranchidae</taxon>
        <taxon>Elysia</taxon>
    </lineage>
</organism>
<comment type="caution">
    <text evidence="1">The sequence shown here is derived from an EMBL/GenBank/DDBJ whole genome shotgun (WGS) entry which is preliminary data.</text>
</comment>
<dbReference type="AlphaFoldDB" id="A0A3S1BT84"/>
<sequence length="220" mass="26064">MTSSMEIVAKSGLKPIRPIQGKQFRVKYLPKSTYPPLKPIDRPPWDDDIVIRKKPESLLFWKRKKCKTVDVEIPSPDFTCIKASQYTSEGDNAIPKEVFLLRKNYKVPIWCNPKKHYKQIQYWTENTCGKFKEYEREVPNKNFREIYLDEKVLNDCKWQGRKAYLYVPVKRQQETACKCEGKIILYENTKAAPKDEIKSFQGQSYKRTERYVLLPNLDNN</sequence>
<name>A0A3S1BT84_ELYCH</name>
<dbReference type="Proteomes" id="UP000271974">
    <property type="component" value="Unassembled WGS sequence"/>
</dbReference>
<dbReference type="EMBL" id="RQTK01000020">
    <property type="protein sequence ID" value="RUS91002.1"/>
    <property type="molecule type" value="Genomic_DNA"/>
</dbReference>
<reference evidence="1 2" key="1">
    <citation type="submission" date="2019-01" db="EMBL/GenBank/DDBJ databases">
        <title>A draft genome assembly of the solar-powered sea slug Elysia chlorotica.</title>
        <authorList>
            <person name="Cai H."/>
            <person name="Li Q."/>
            <person name="Fang X."/>
            <person name="Li J."/>
            <person name="Curtis N.E."/>
            <person name="Altenburger A."/>
            <person name="Shibata T."/>
            <person name="Feng M."/>
            <person name="Maeda T."/>
            <person name="Schwartz J.A."/>
            <person name="Shigenobu S."/>
            <person name="Lundholm N."/>
            <person name="Nishiyama T."/>
            <person name="Yang H."/>
            <person name="Hasebe M."/>
            <person name="Li S."/>
            <person name="Pierce S.K."/>
            <person name="Wang J."/>
        </authorList>
    </citation>
    <scope>NUCLEOTIDE SEQUENCE [LARGE SCALE GENOMIC DNA]</scope>
    <source>
        <strain evidence="1">EC2010</strain>
        <tissue evidence="1">Whole organism of an adult</tissue>
    </source>
</reference>